<feature type="domain" description="TonB-dependent receptor plug" evidence="12">
    <location>
        <begin position="84"/>
        <end position="184"/>
    </location>
</feature>
<evidence type="ECO:0000313" key="13">
    <source>
        <dbReference type="EMBL" id="ACB73812.1"/>
    </source>
</evidence>
<evidence type="ECO:0000256" key="6">
    <source>
        <dbReference type="ARBA" id="ARBA00022729"/>
    </source>
</evidence>
<evidence type="ECO:0000256" key="8">
    <source>
        <dbReference type="ARBA" id="ARBA00023065"/>
    </source>
</evidence>
<dbReference type="Pfam" id="PF07715">
    <property type="entry name" value="Plug"/>
    <property type="match status" value="1"/>
</dbReference>
<keyword evidence="13" id="KW-0675">Receptor</keyword>
<keyword evidence="8" id="KW-0406">Ion transport</keyword>
<keyword evidence="3" id="KW-1134">Transmembrane beta strand</keyword>
<keyword evidence="4" id="KW-0410">Iron transport</keyword>
<dbReference type="EMBL" id="CP001032">
    <property type="protein sequence ID" value="ACB73812.1"/>
    <property type="molecule type" value="Genomic_DNA"/>
</dbReference>
<keyword evidence="7" id="KW-0408">Iron</keyword>
<evidence type="ECO:0000256" key="7">
    <source>
        <dbReference type="ARBA" id="ARBA00023004"/>
    </source>
</evidence>
<dbReference type="SUPFAM" id="SSF56935">
    <property type="entry name" value="Porins"/>
    <property type="match status" value="1"/>
</dbReference>
<evidence type="ECO:0000256" key="3">
    <source>
        <dbReference type="ARBA" id="ARBA00022452"/>
    </source>
</evidence>
<dbReference type="PANTHER" id="PTHR32552">
    <property type="entry name" value="FERRICHROME IRON RECEPTOR-RELATED"/>
    <property type="match status" value="1"/>
</dbReference>
<dbReference type="GO" id="GO:0009279">
    <property type="term" value="C:cell outer membrane"/>
    <property type="evidence" value="ECO:0007669"/>
    <property type="project" value="UniProtKB-SubCell"/>
</dbReference>
<keyword evidence="10" id="KW-0998">Cell outer membrane</keyword>
<evidence type="ECO:0000313" key="14">
    <source>
        <dbReference type="Proteomes" id="UP000007013"/>
    </source>
</evidence>
<gene>
    <name evidence="13" type="ordered locus">Oter_0522</name>
</gene>
<dbReference type="STRING" id="452637.Oter_0522"/>
<dbReference type="InterPro" id="IPR037066">
    <property type="entry name" value="Plug_dom_sf"/>
</dbReference>
<evidence type="ECO:0000256" key="5">
    <source>
        <dbReference type="ARBA" id="ARBA00022692"/>
    </source>
</evidence>
<dbReference type="PANTHER" id="PTHR32552:SF68">
    <property type="entry name" value="FERRICHROME OUTER MEMBRANE TRANSPORTER_PHAGE RECEPTOR"/>
    <property type="match status" value="1"/>
</dbReference>
<evidence type="ECO:0000256" key="10">
    <source>
        <dbReference type="ARBA" id="ARBA00023237"/>
    </source>
</evidence>
<dbReference type="HOGENOM" id="CLU_008287_9_4_0"/>
<dbReference type="GO" id="GO:0015344">
    <property type="term" value="F:siderophore uptake transmembrane transporter activity"/>
    <property type="evidence" value="ECO:0007669"/>
    <property type="project" value="TreeGrafter"/>
</dbReference>
<keyword evidence="6 11" id="KW-0732">Signal</keyword>
<dbReference type="InterPro" id="IPR012910">
    <property type="entry name" value="Plug_dom"/>
</dbReference>
<feature type="signal peptide" evidence="11">
    <location>
        <begin position="1"/>
        <end position="35"/>
    </location>
</feature>
<evidence type="ECO:0000256" key="9">
    <source>
        <dbReference type="ARBA" id="ARBA00023136"/>
    </source>
</evidence>
<accession>B1ZSF5</accession>
<sequence length="817" mass="90164">MNDRPPPNQTASHAGPFRTGFLLALAALCSVAVQAQTTAPATATPAADDDEVVKLDAFTVSTDRDVGYRATNSIAGTRTNTPIKDVPLNIQVFTKDLAEDLLIKNQVQFETYNASLVAGGIDVFSDNHIQQPYEQFLYRGFKQNWGLRDGVREYDPVDSQGLARVEVVKGPAAALYGLAYPGGIMQNISKTVELEKNFTSLRLTGGMYGDYRATADINATGTIAGQKIGVRFNGAYEKTEDNREHSQGDVRLLNVAVAWQPTATTKLEFMAEDGYRAKPNGLGYFLTGEAGAANNQAQIPLQILNPSIDWDWNWANDNNLNVLETKRYKGTVTQQIGEDVTVQAYLQYSRRLEIPGNGWDASGSGGANAWESASSGWDQATNTIRSTYNYRDWGNQMHAYGATAVYKLNFEQIKNTFAFGANVWKEDELSRHSAPLNPLASALVYPVQMGVPINVPPFPPADLQPDLTGGNGYHHEDNSNDYYFVNWQASMFNDRLKTNIGVNKTNLKTIAWDNGVDTEPNVYTASKYSPLFGAVFAVTKEISVFAVRSTSLFPDSTKDSFGNQFSPQVGLGYEGGVKVDLLDGKISGTISYFVIQQTGGTQNDPTKENRNTVRFDSLTPEQRQIEFGGVRPLGDIVQGGEQESKGFEMDLTFQPLRQWQIVTSYSNVNHEFTKSALPATIGQTNPQAIKNSFAVISKYSFLDGELKGLAVGGGLRWWDKSLQDYQRRAPNGGVYSGTGDFIDVARYSPSRTWAELFATYRWKVWGQNVMLQFNAQNILRADSYVGWKATGSADKLAVDRYKVPTPIVYRLTFGLDF</sequence>
<dbReference type="AlphaFoldDB" id="B1ZSF5"/>
<keyword evidence="5" id="KW-0812">Transmembrane</keyword>
<dbReference type="eggNOG" id="COG4773">
    <property type="taxonomic scope" value="Bacteria"/>
</dbReference>
<organism evidence="13 14">
    <name type="scientific">Opitutus terrae (strain DSM 11246 / JCM 15787 / PB90-1)</name>
    <dbReference type="NCBI Taxonomy" id="452637"/>
    <lineage>
        <taxon>Bacteria</taxon>
        <taxon>Pseudomonadati</taxon>
        <taxon>Verrucomicrobiota</taxon>
        <taxon>Opitutia</taxon>
        <taxon>Opitutales</taxon>
        <taxon>Opitutaceae</taxon>
        <taxon>Opitutus</taxon>
    </lineage>
</organism>
<dbReference type="Gene3D" id="2.40.170.20">
    <property type="entry name" value="TonB-dependent receptor, beta-barrel domain"/>
    <property type="match status" value="1"/>
</dbReference>
<protein>
    <submittedName>
        <fullName evidence="13">TonB-dependent receptor</fullName>
    </submittedName>
</protein>
<keyword evidence="2" id="KW-0813">Transport</keyword>
<reference evidence="13 14" key="1">
    <citation type="journal article" date="2011" name="J. Bacteriol.">
        <title>Genome sequence of the verrucomicrobium Opitutus terrae PB90-1, an abundant inhabitant of rice paddy soil ecosystems.</title>
        <authorList>
            <person name="van Passel M.W."/>
            <person name="Kant R."/>
            <person name="Palva A."/>
            <person name="Copeland A."/>
            <person name="Lucas S."/>
            <person name="Lapidus A."/>
            <person name="Glavina del Rio T."/>
            <person name="Pitluck S."/>
            <person name="Goltsman E."/>
            <person name="Clum A."/>
            <person name="Sun H."/>
            <person name="Schmutz J."/>
            <person name="Larimer F.W."/>
            <person name="Land M.L."/>
            <person name="Hauser L."/>
            <person name="Kyrpides N."/>
            <person name="Mikhailova N."/>
            <person name="Richardson P.P."/>
            <person name="Janssen P.H."/>
            <person name="de Vos W.M."/>
            <person name="Smidt H."/>
        </authorList>
    </citation>
    <scope>NUCLEOTIDE SEQUENCE [LARGE SCALE GENOMIC DNA]</scope>
    <source>
        <strain evidence="14">DSM 11246 / JCM 15787 / PB90-1</strain>
    </source>
</reference>
<keyword evidence="14" id="KW-1185">Reference proteome</keyword>
<dbReference type="InterPro" id="IPR036942">
    <property type="entry name" value="Beta-barrel_TonB_sf"/>
</dbReference>
<keyword evidence="9" id="KW-0472">Membrane</keyword>
<proteinExistence type="predicted"/>
<comment type="subcellular location">
    <subcellularLocation>
        <location evidence="1">Cell outer membrane</location>
        <topology evidence="1">Multi-pass membrane protein</topology>
    </subcellularLocation>
</comment>
<dbReference type="KEGG" id="ote:Oter_0522"/>
<evidence type="ECO:0000259" key="12">
    <source>
        <dbReference type="Pfam" id="PF07715"/>
    </source>
</evidence>
<evidence type="ECO:0000256" key="11">
    <source>
        <dbReference type="SAM" id="SignalP"/>
    </source>
</evidence>
<dbReference type="Proteomes" id="UP000007013">
    <property type="component" value="Chromosome"/>
</dbReference>
<dbReference type="InterPro" id="IPR039426">
    <property type="entry name" value="TonB-dep_rcpt-like"/>
</dbReference>
<dbReference type="Gene3D" id="2.170.130.10">
    <property type="entry name" value="TonB-dependent receptor, plug domain"/>
    <property type="match status" value="1"/>
</dbReference>
<feature type="chain" id="PRO_5002772649" evidence="11">
    <location>
        <begin position="36"/>
        <end position="817"/>
    </location>
</feature>
<evidence type="ECO:0000256" key="2">
    <source>
        <dbReference type="ARBA" id="ARBA00022448"/>
    </source>
</evidence>
<name>B1ZSF5_OPITP</name>
<evidence type="ECO:0000256" key="1">
    <source>
        <dbReference type="ARBA" id="ARBA00004571"/>
    </source>
</evidence>
<evidence type="ECO:0000256" key="4">
    <source>
        <dbReference type="ARBA" id="ARBA00022496"/>
    </source>
</evidence>